<dbReference type="InterPro" id="IPR051604">
    <property type="entry name" value="Ergot_Alk_Oxidoreductase"/>
</dbReference>
<sequence>MFAIVGAAGKVGYSTSRALRGAGLPVRAILRDPAKAARLDEIGCEVVQADLQDTTTLAQAIKGADAVQIILPVAPQAKDTIADMLRSIESLAAALERARSQQVLAISDYGAHVTANIGMPSMFRTFEERLSRVGGRKLFLRSAEHMEGWARTIPQAIASGTLRSFHDPVDKVLPMISAADLGRIAADLLSRPAERKEREIVHAEGPRRYSPSDVAAALSELLGRTIEAQAVPRSQRQDSLERLMSASASELLFKLYDAHREGGLIEIDASGGTVRNGTTRLVDALKPLVPQR</sequence>
<dbReference type="EMBL" id="CP102774">
    <property type="protein sequence ID" value="UZF85436.1"/>
    <property type="molecule type" value="Genomic_DNA"/>
</dbReference>
<reference evidence="2" key="1">
    <citation type="submission" date="2022-08" db="EMBL/GenBank/DDBJ databases">
        <title>Complete Genome Sequences of 2 Bosea sp. soil isolates.</title>
        <authorList>
            <person name="Alvarez Arevalo M."/>
            <person name="Sterndorff E.B."/>
            <person name="Faurdal D."/>
            <person name="Joergensen T.S."/>
            <person name="Weber T."/>
        </authorList>
    </citation>
    <scope>NUCLEOTIDE SEQUENCE</scope>
    <source>
        <strain evidence="2">NBC_00436</strain>
    </source>
</reference>
<evidence type="ECO:0000259" key="1">
    <source>
        <dbReference type="Pfam" id="PF13460"/>
    </source>
</evidence>
<accession>A0A9E8CQZ4</accession>
<evidence type="ECO:0000313" key="2">
    <source>
        <dbReference type="EMBL" id="UZF85436.1"/>
    </source>
</evidence>
<protein>
    <submittedName>
        <fullName evidence="2">NAD(P)H-binding protein</fullName>
    </submittedName>
</protein>
<dbReference type="Gene3D" id="3.40.50.720">
    <property type="entry name" value="NAD(P)-binding Rossmann-like Domain"/>
    <property type="match status" value="1"/>
</dbReference>
<proteinExistence type="predicted"/>
<dbReference type="AlphaFoldDB" id="A0A9E8CQZ4"/>
<dbReference type="InterPro" id="IPR036291">
    <property type="entry name" value="NAD(P)-bd_dom_sf"/>
</dbReference>
<dbReference type="PANTHER" id="PTHR43162:SF1">
    <property type="entry name" value="PRESTALK A DIFFERENTIATION PROTEIN A"/>
    <property type="match status" value="1"/>
</dbReference>
<dbReference type="InterPro" id="IPR016040">
    <property type="entry name" value="NAD(P)-bd_dom"/>
</dbReference>
<dbReference type="Pfam" id="PF13460">
    <property type="entry name" value="NAD_binding_10"/>
    <property type="match status" value="1"/>
</dbReference>
<gene>
    <name evidence="2" type="ORF">NWE54_16565</name>
</gene>
<feature type="domain" description="NAD(P)-binding" evidence="1">
    <location>
        <begin position="6"/>
        <end position="113"/>
    </location>
</feature>
<organism evidence="2">
    <name type="scientific">Bosea sp. NBC_00436</name>
    <dbReference type="NCBI Taxonomy" id="2969620"/>
    <lineage>
        <taxon>Bacteria</taxon>
        <taxon>Pseudomonadati</taxon>
        <taxon>Pseudomonadota</taxon>
        <taxon>Alphaproteobacteria</taxon>
        <taxon>Hyphomicrobiales</taxon>
        <taxon>Boseaceae</taxon>
        <taxon>Bosea</taxon>
    </lineage>
</organism>
<dbReference type="SUPFAM" id="SSF51735">
    <property type="entry name" value="NAD(P)-binding Rossmann-fold domains"/>
    <property type="match status" value="1"/>
</dbReference>
<dbReference type="PANTHER" id="PTHR43162">
    <property type="match status" value="1"/>
</dbReference>
<name>A0A9E8CQZ4_9HYPH</name>
<dbReference type="Gene3D" id="3.90.25.10">
    <property type="entry name" value="UDP-galactose 4-epimerase, domain 1"/>
    <property type="match status" value="1"/>
</dbReference>